<dbReference type="Gene3D" id="3.30.470.20">
    <property type="entry name" value="ATP-grasp fold, B domain"/>
    <property type="match status" value="1"/>
</dbReference>
<protein>
    <recommendedName>
        <fullName evidence="4">Tubulin--tyrosine ligase-like protein 5</fullName>
    </recommendedName>
</protein>
<accession>A0A9D4Z266</accession>
<evidence type="ECO:0000313" key="8">
    <source>
        <dbReference type="Proteomes" id="UP001055712"/>
    </source>
</evidence>
<keyword evidence="6" id="KW-0732">Signal</keyword>
<feature type="signal peptide" evidence="6">
    <location>
        <begin position="1"/>
        <end position="18"/>
    </location>
</feature>
<sequence length="597" mass="64236">MRVLPLFLLAAALVPAHSEEGPASPALPLRIWVDEFFFAGGETVLLREAVAQSAGAAVVSGTTNNRVFQLKSYQLAEHVDVMWTGQKGCYEAFKRRLNTSHAVSCVPGTSAVTAKAALVTSLAAAYGQAAWSILPQSFRLPQQYSELAAQLKEDERSGASGMWVLKEDVHRGKGVGVVTAHQALFRALERAPDGGRRHVLAQRFLGQQYLVQGRPFYVRLWVVLMGADPARAHLFDGGVAVFGQRQRQGQAADSLIVNLWTQDRAAAAPWSLRQLEQHMAAESGSDEVPRRLRRQIHVAVAASLAAALPAVRQSSGRLAGFQGGSFEVLGVDFLVDAQLRPWLVEVNRMPSLARKVVACADNSSTSSGSTEGGSGGCKRDVPFDQEKERFVGALLRLLTERHVQHASLAQQAQRVLQDTSDAAAEGELPPCLSAIQLHQLLEMRVEQAAAQRLGFVSLTPLMYKSLACMAARPVPGSDSSSSSNSSSSACDVLAELVPRAPASQQVCTAPAAANEPLLARLGGLTSRLRLEAVSLLHRLWHPAARRQPAQAQASGPYQRRESDKRLLEWMQQGSPSLDTPQALHDFCALGAASVAAE</sequence>
<dbReference type="PANTHER" id="PTHR12241:SF145">
    <property type="entry name" value="TUBULIN POLYGLUTAMYLASE TTLL5"/>
    <property type="match status" value="1"/>
</dbReference>
<evidence type="ECO:0000256" key="6">
    <source>
        <dbReference type="SAM" id="SignalP"/>
    </source>
</evidence>
<keyword evidence="8" id="KW-1185">Reference proteome</keyword>
<reference evidence="7" key="1">
    <citation type="journal article" date="2019" name="Plant J.">
        <title>Chlorella vulgaris genome assembly and annotation reveals the molecular basis for metabolic acclimation to high light conditions.</title>
        <authorList>
            <person name="Cecchin M."/>
            <person name="Marcolungo L."/>
            <person name="Rossato M."/>
            <person name="Girolomoni L."/>
            <person name="Cosentino E."/>
            <person name="Cuine S."/>
            <person name="Li-Beisson Y."/>
            <person name="Delledonne M."/>
            <person name="Ballottari M."/>
        </authorList>
    </citation>
    <scope>NUCLEOTIDE SEQUENCE</scope>
    <source>
        <strain evidence="7">211/11P</strain>
    </source>
</reference>
<dbReference type="SUPFAM" id="SSF56059">
    <property type="entry name" value="Glutathione synthetase ATP-binding domain-like"/>
    <property type="match status" value="1"/>
</dbReference>
<dbReference type="Proteomes" id="UP001055712">
    <property type="component" value="Unassembled WGS sequence"/>
</dbReference>
<proteinExistence type="predicted"/>
<comment type="caution">
    <text evidence="7">The sequence shown here is derived from an EMBL/GenBank/DDBJ whole genome shotgun (WGS) entry which is preliminary data.</text>
</comment>
<comment type="catalytic activity">
    <reaction evidence="5">
        <text>L-glutamyl-[protein] + L-glutamate + ATP = gamma-L-glutamyl-L-glutamyl-[protein] + ADP + phosphate + H(+)</text>
        <dbReference type="Rhea" id="RHEA:60144"/>
        <dbReference type="Rhea" id="RHEA-COMP:10208"/>
        <dbReference type="Rhea" id="RHEA-COMP:15517"/>
        <dbReference type="ChEBI" id="CHEBI:15378"/>
        <dbReference type="ChEBI" id="CHEBI:29973"/>
        <dbReference type="ChEBI" id="CHEBI:29985"/>
        <dbReference type="ChEBI" id="CHEBI:30616"/>
        <dbReference type="ChEBI" id="CHEBI:43474"/>
        <dbReference type="ChEBI" id="CHEBI:143622"/>
        <dbReference type="ChEBI" id="CHEBI:456216"/>
    </reaction>
    <physiologicalReaction direction="left-to-right" evidence="5">
        <dbReference type="Rhea" id="RHEA:60145"/>
    </physiologicalReaction>
</comment>
<dbReference type="GO" id="GO:0070740">
    <property type="term" value="F:tubulin-glutamic acid ligase activity"/>
    <property type="evidence" value="ECO:0007669"/>
    <property type="project" value="TreeGrafter"/>
</dbReference>
<dbReference type="Pfam" id="PF03133">
    <property type="entry name" value="TTL"/>
    <property type="match status" value="1"/>
</dbReference>
<dbReference type="OrthoDB" id="202825at2759"/>
<keyword evidence="3" id="KW-0067">ATP-binding</keyword>
<dbReference type="PANTHER" id="PTHR12241">
    <property type="entry name" value="TUBULIN POLYGLUTAMYLASE"/>
    <property type="match status" value="1"/>
</dbReference>
<evidence type="ECO:0000256" key="2">
    <source>
        <dbReference type="ARBA" id="ARBA00022741"/>
    </source>
</evidence>
<dbReference type="GO" id="GO:0036064">
    <property type="term" value="C:ciliary basal body"/>
    <property type="evidence" value="ECO:0007669"/>
    <property type="project" value="TreeGrafter"/>
</dbReference>
<dbReference type="GO" id="GO:0015631">
    <property type="term" value="F:tubulin binding"/>
    <property type="evidence" value="ECO:0007669"/>
    <property type="project" value="TreeGrafter"/>
</dbReference>
<keyword evidence="2" id="KW-0547">Nucleotide-binding</keyword>
<evidence type="ECO:0000256" key="3">
    <source>
        <dbReference type="ARBA" id="ARBA00022840"/>
    </source>
</evidence>
<organism evidence="7 8">
    <name type="scientific">Chlorella vulgaris</name>
    <name type="common">Green alga</name>
    <dbReference type="NCBI Taxonomy" id="3077"/>
    <lineage>
        <taxon>Eukaryota</taxon>
        <taxon>Viridiplantae</taxon>
        <taxon>Chlorophyta</taxon>
        <taxon>core chlorophytes</taxon>
        <taxon>Trebouxiophyceae</taxon>
        <taxon>Chlorellales</taxon>
        <taxon>Chlorellaceae</taxon>
        <taxon>Chlorella clade</taxon>
        <taxon>Chlorella</taxon>
    </lineage>
</organism>
<dbReference type="InterPro" id="IPR004344">
    <property type="entry name" value="TTL/TTLL_fam"/>
</dbReference>
<feature type="chain" id="PRO_5038723597" description="Tubulin--tyrosine ligase-like protein 5" evidence="6">
    <location>
        <begin position="19"/>
        <end position="597"/>
    </location>
</feature>
<gene>
    <name evidence="7" type="ORF">D9Q98_000712</name>
</gene>
<dbReference type="GO" id="GO:0000226">
    <property type="term" value="P:microtubule cytoskeleton organization"/>
    <property type="evidence" value="ECO:0007669"/>
    <property type="project" value="TreeGrafter"/>
</dbReference>
<keyword evidence="1" id="KW-0436">Ligase</keyword>
<dbReference type="EMBL" id="SIDB01000001">
    <property type="protein sequence ID" value="KAI3438277.1"/>
    <property type="molecule type" value="Genomic_DNA"/>
</dbReference>
<dbReference type="AlphaFoldDB" id="A0A9D4Z266"/>
<dbReference type="GO" id="GO:0005524">
    <property type="term" value="F:ATP binding"/>
    <property type="evidence" value="ECO:0007669"/>
    <property type="project" value="UniProtKB-KW"/>
</dbReference>
<evidence type="ECO:0000256" key="5">
    <source>
        <dbReference type="ARBA" id="ARBA00049274"/>
    </source>
</evidence>
<name>A0A9D4Z266_CHLVU</name>
<reference evidence="7" key="2">
    <citation type="submission" date="2020-11" db="EMBL/GenBank/DDBJ databases">
        <authorList>
            <person name="Cecchin M."/>
            <person name="Marcolungo L."/>
            <person name="Rossato M."/>
            <person name="Girolomoni L."/>
            <person name="Cosentino E."/>
            <person name="Cuine S."/>
            <person name="Li-Beisson Y."/>
            <person name="Delledonne M."/>
            <person name="Ballottari M."/>
        </authorList>
    </citation>
    <scope>NUCLEOTIDE SEQUENCE</scope>
    <source>
        <strain evidence="7">211/11P</strain>
        <tissue evidence="7">Whole cell</tissue>
    </source>
</reference>
<evidence type="ECO:0000256" key="4">
    <source>
        <dbReference type="ARBA" id="ARBA00041448"/>
    </source>
</evidence>
<evidence type="ECO:0000313" key="7">
    <source>
        <dbReference type="EMBL" id="KAI3438277.1"/>
    </source>
</evidence>
<dbReference type="PROSITE" id="PS51221">
    <property type="entry name" value="TTL"/>
    <property type="match status" value="1"/>
</dbReference>
<evidence type="ECO:0000256" key="1">
    <source>
        <dbReference type="ARBA" id="ARBA00022598"/>
    </source>
</evidence>